<comment type="cofactor">
    <cofactor evidence="1">
        <name>Zn(2+)</name>
        <dbReference type="ChEBI" id="CHEBI:29105"/>
    </cofactor>
</comment>
<dbReference type="STRING" id="576137.A0A1L7WYS0"/>
<name>A0A1L7WYS0_9HELO</name>
<dbReference type="SMART" id="SM00863">
    <property type="entry name" value="tRNA_SAD"/>
    <property type="match status" value="1"/>
</dbReference>
<proteinExistence type="inferred from homology"/>
<dbReference type="PROSITE" id="PS50860">
    <property type="entry name" value="AA_TRNA_LIGASE_II_ALA"/>
    <property type="match status" value="1"/>
</dbReference>
<comment type="similarity">
    <text evidence="3">Belongs to the class-II aminoacyl-tRNA synthetase family. Alax-L subfamily.</text>
</comment>
<keyword evidence="6" id="KW-1185">Reference proteome</keyword>
<dbReference type="Proteomes" id="UP000184330">
    <property type="component" value="Unassembled WGS sequence"/>
</dbReference>
<dbReference type="PANTHER" id="PTHR43462:SF2">
    <property type="entry name" value="THREONYL AND ALANYL TRNA SYNTHETASE SECOND ADDITIONAL DOMAIN-CONTAINING PROTEIN"/>
    <property type="match status" value="1"/>
</dbReference>
<gene>
    <name evidence="5" type="ORF">PAC_07769</name>
</gene>
<comment type="subcellular location">
    <subcellularLocation>
        <location evidence="2">Cytoplasm</location>
    </subcellularLocation>
</comment>
<dbReference type="InterPro" id="IPR009000">
    <property type="entry name" value="Transl_B-barrel_sf"/>
</dbReference>
<feature type="domain" description="Alanyl-transfer RNA synthetases family profile" evidence="4">
    <location>
        <begin position="1"/>
        <end position="253"/>
    </location>
</feature>
<dbReference type="InterPro" id="IPR018163">
    <property type="entry name" value="Thr/Ala-tRNA-synth_IIc_edit"/>
</dbReference>
<accession>A0A1L7WYS0</accession>
<organism evidence="5 6">
    <name type="scientific">Phialocephala subalpina</name>
    <dbReference type="NCBI Taxonomy" id="576137"/>
    <lineage>
        <taxon>Eukaryota</taxon>
        <taxon>Fungi</taxon>
        <taxon>Dikarya</taxon>
        <taxon>Ascomycota</taxon>
        <taxon>Pezizomycotina</taxon>
        <taxon>Leotiomycetes</taxon>
        <taxon>Helotiales</taxon>
        <taxon>Mollisiaceae</taxon>
        <taxon>Phialocephala</taxon>
        <taxon>Phialocephala fortinii species complex</taxon>
    </lineage>
</organism>
<dbReference type="GO" id="GO:0005524">
    <property type="term" value="F:ATP binding"/>
    <property type="evidence" value="ECO:0007669"/>
    <property type="project" value="InterPro"/>
</dbReference>
<sequence length="270" mass="29292">MATRTKLVYQDQQDLRQHTSKVVSIAPVSTLPELDQSLIKDPSSDDHVLITEETIFYVQGGGQPTDTGTIAPASSDSDSVFEVQAVRHPAKGHQILHFGRFNPLTSRPFSPGEEVKQSIDGEKRDLYSRLHTAGHVLGFAINALSREGVLPPLTESKASHYPDSAAVEFGGLIDGKHKAAIQAKTDEFVAGAAAVKIHYWPLDELKEKCTGAEDFVLPEGEEKGRVVEIEGMGSYPCGGTHVSDCSKVGKIEVKKISRSKGVSRVSYRVL</sequence>
<dbReference type="GO" id="GO:0005737">
    <property type="term" value="C:cytoplasm"/>
    <property type="evidence" value="ECO:0007669"/>
    <property type="project" value="UniProtKB-SubCell"/>
</dbReference>
<evidence type="ECO:0000256" key="1">
    <source>
        <dbReference type="ARBA" id="ARBA00001947"/>
    </source>
</evidence>
<dbReference type="InterPro" id="IPR018165">
    <property type="entry name" value="Ala-tRNA-synth_IIc_core"/>
</dbReference>
<dbReference type="InterPro" id="IPR012947">
    <property type="entry name" value="tRNA_SAD"/>
</dbReference>
<evidence type="ECO:0000256" key="3">
    <source>
        <dbReference type="ARBA" id="ARBA00008429"/>
    </source>
</evidence>
<reference evidence="5 6" key="1">
    <citation type="submission" date="2016-03" db="EMBL/GenBank/DDBJ databases">
        <authorList>
            <person name="Ploux O."/>
        </authorList>
    </citation>
    <scope>NUCLEOTIDE SEQUENCE [LARGE SCALE GENOMIC DNA]</scope>
    <source>
        <strain evidence="5 6">UAMH 11012</strain>
    </source>
</reference>
<dbReference type="SUPFAM" id="SSF50447">
    <property type="entry name" value="Translation proteins"/>
    <property type="match status" value="1"/>
</dbReference>
<dbReference type="SUPFAM" id="SSF55186">
    <property type="entry name" value="ThrRS/AlaRS common domain"/>
    <property type="match status" value="1"/>
</dbReference>
<dbReference type="EMBL" id="FJOG01000010">
    <property type="protein sequence ID" value="CZR57880.1"/>
    <property type="molecule type" value="Genomic_DNA"/>
</dbReference>
<dbReference type="PANTHER" id="PTHR43462">
    <property type="entry name" value="ALANYL-TRNA EDITING PROTEIN"/>
    <property type="match status" value="1"/>
</dbReference>
<dbReference type="FunFam" id="3.30.980.10:FF:000008">
    <property type="entry name" value="Similar to alanyl-tRNA synthetase"/>
    <property type="match status" value="1"/>
</dbReference>
<keyword evidence="5" id="KW-0436">Ligase</keyword>
<dbReference type="Gene3D" id="2.40.30.130">
    <property type="match status" value="1"/>
</dbReference>
<dbReference type="AlphaFoldDB" id="A0A1L7WYS0"/>
<evidence type="ECO:0000259" key="4">
    <source>
        <dbReference type="PROSITE" id="PS50860"/>
    </source>
</evidence>
<dbReference type="GO" id="GO:0003676">
    <property type="term" value="F:nucleic acid binding"/>
    <property type="evidence" value="ECO:0007669"/>
    <property type="project" value="InterPro"/>
</dbReference>
<evidence type="ECO:0000313" key="5">
    <source>
        <dbReference type="EMBL" id="CZR57880.1"/>
    </source>
</evidence>
<evidence type="ECO:0000313" key="6">
    <source>
        <dbReference type="Proteomes" id="UP000184330"/>
    </source>
</evidence>
<dbReference type="OrthoDB" id="288942at2759"/>
<dbReference type="Gene3D" id="3.30.980.10">
    <property type="entry name" value="Threonyl-trna Synthetase, Chain A, domain 2"/>
    <property type="match status" value="1"/>
</dbReference>
<evidence type="ECO:0000256" key="2">
    <source>
        <dbReference type="ARBA" id="ARBA00004496"/>
    </source>
</evidence>
<dbReference type="Pfam" id="PF07973">
    <property type="entry name" value="tRNA_SAD"/>
    <property type="match status" value="1"/>
</dbReference>
<dbReference type="GO" id="GO:0004813">
    <property type="term" value="F:alanine-tRNA ligase activity"/>
    <property type="evidence" value="ECO:0007669"/>
    <property type="project" value="InterPro"/>
</dbReference>
<dbReference type="InterPro" id="IPR051335">
    <property type="entry name" value="Alanyl-tRNA_Editing_Enzymes"/>
</dbReference>
<dbReference type="GO" id="GO:0006419">
    <property type="term" value="P:alanyl-tRNA aminoacylation"/>
    <property type="evidence" value="ECO:0007669"/>
    <property type="project" value="InterPro"/>
</dbReference>
<keyword evidence="5" id="KW-0030">Aminoacyl-tRNA synthetase</keyword>
<protein>
    <submittedName>
        <fullName evidence="5">Related to alanyl-tRNA synthetase</fullName>
    </submittedName>
</protein>